<dbReference type="Gene3D" id="3.90.700.10">
    <property type="entry name" value="Succinate dehydrogenase/fumarate reductase flavoprotein, catalytic domain"/>
    <property type="match status" value="1"/>
</dbReference>
<evidence type="ECO:0000256" key="1">
    <source>
        <dbReference type="ARBA" id="ARBA00022630"/>
    </source>
</evidence>
<keyword evidence="1" id="KW-0285">Flavoprotein</keyword>
<dbReference type="PANTHER" id="PTHR11632">
    <property type="entry name" value="SUCCINATE DEHYDROGENASE 2 FLAVOPROTEIN SUBUNIT"/>
    <property type="match status" value="1"/>
</dbReference>
<dbReference type="InterPro" id="IPR003953">
    <property type="entry name" value="FAD-dep_OxRdtase_2_FAD-bd"/>
</dbReference>
<dbReference type="InterPro" id="IPR030664">
    <property type="entry name" value="SdhA/FrdA/AprA"/>
</dbReference>
<evidence type="ECO:0000313" key="6">
    <source>
        <dbReference type="Proteomes" id="UP000316517"/>
    </source>
</evidence>
<name>A0A523TL41_UNCAE</name>
<evidence type="ECO:0000313" key="5">
    <source>
        <dbReference type="EMBL" id="TET31034.1"/>
    </source>
</evidence>
<evidence type="ECO:0000256" key="2">
    <source>
        <dbReference type="ARBA" id="ARBA00023002"/>
    </source>
</evidence>
<organism evidence="5 6">
    <name type="scientific">Aerophobetes bacterium</name>
    <dbReference type="NCBI Taxonomy" id="2030807"/>
    <lineage>
        <taxon>Bacteria</taxon>
        <taxon>Candidatus Aerophobota</taxon>
    </lineage>
</organism>
<dbReference type="GO" id="GO:0016491">
    <property type="term" value="F:oxidoreductase activity"/>
    <property type="evidence" value="ECO:0007669"/>
    <property type="project" value="UniProtKB-KW"/>
</dbReference>
<dbReference type="SUPFAM" id="SSF56425">
    <property type="entry name" value="Succinate dehydrogenase/fumarate reductase flavoprotein, catalytic domain"/>
    <property type="match status" value="1"/>
</dbReference>
<dbReference type="InterPro" id="IPR027477">
    <property type="entry name" value="Succ_DH/fumarate_Rdtase_cat_sf"/>
</dbReference>
<gene>
    <name evidence="5" type="ORF">E3J68_00085</name>
</gene>
<dbReference type="EMBL" id="SOJT01000006">
    <property type="protein sequence ID" value="TET31034.1"/>
    <property type="molecule type" value="Genomic_DNA"/>
</dbReference>
<accession>A0A523TL41</accession>
<dbReference type="Pfam" id="PF00890">
    <property type="entry name" value="FAD_binding_2"/>
    <property type="match status" value="1"/>
</dbReference>
<evidence type="ECO:0000259" key="3">
    <source>
        <dbReference type="Pfam" id="PF00890"/>
    </source>
</evidence>
<dbReference type="Gene3D" id="1.20.58.100">
    <property type="entry name" value="Fumarate reductase/succinate dehydrogenase flavoprotein-like, C-terminal domain"/>
    <property type="match status" value="1"/>
</dbReference>
<dbReference type="InterPro" id="IPR036188">
    <property type="entry name" value="FAD/NAD-bd_sf"/>
</dbReference>
<dbReference type="Gene3D" id="3.50.50.60">
    <property type="entry name" value="FAD/NAD(P)-binding domain"/>
    <property type="match status" value="1"/>
</dbReference>
<evidence type="ECO:0000259" key="4">
    <source>
        <dbReference type="Pfam" id="PF02910"/>
    </source>
</evidence>
<dbReference type="SUPFAM" id="SSF46977">
    <property type="entry name" value="Succinate dehydrogenase/fumarate reductase flavoprotein C-terminal domain"/>
    <property type="match status" value="1"/>
</dbReference>
<dbReference type="Proteomes" id="UP000316517">
    <property type="component" value="Unassembled WGS sequence"/>
</dbReference>
<comment type="caution">
    <text evidence="5">The sequence shown here is derived from an EMBL/GenBank/DDBJ whole genome shotgun (WGS) entry which is preliminary data.</text>
</comment>
<dbReference type="Pfam" id="PF02910">
    <property type="entry name" value="Succ_DH_flav_C"/>
    <property type="match status" value="1"/>
</dbReference>
<keyword evidence="2" id="KW-0560">Oxidoreductase</keyword>
<feature type="domain" description="Fumarate reductase/succinate dehydrogenase flavoprotein-like C-terminal" evidence="4">
    <location>
        <begin position="438"/>
        <end position="536"/>
    </location>
</feature>
<dbReference type="InterPro" id="IPR015939">
    <property type="entry name" value="Fum_Rdtase/Succ_DH_flav-like_C"/>
</dbReference>
<proteinExistence type="predicted"/>
<dbReference type="AlphaFoldDB" id="A0A523TL41"/>
<protein>
    <submittedName>
        <fullName evidence="5">FAD-binding protein</fullName>
    </submittedName>
</protein>
<dbReference type="PRINTS" id="PR00368">
    <property type="entry name" value="FADPNR"/>
</dbReference>
<dbReference type="SUPFAM" id="SSF51905">
    <property type="entry name" value="FAD/NAD(P)-binding domain"/>
    <property type="match status" value="1"/>
</dbReference>
<sequence length="549" mass="60107">MLEKDFVTTDVLIIGSGIAGLRASLAAKKYNISVLITTKGWGASPFITAINAPLGHSDERDSPEVYYQDTLRGGVYLNNKQLVKVLASQAIPSIRELETLGMEFDKENGRYAQRLVSGGTYPRAIHKKDRAGSEIVDLLGKEAKRQKIRILSPVMIVRIAKKGGKIIGAFGLDIKNGRFLIINAKAIILATGGIGRLYEFTTYPNDITGQGVALAYRVGAELVDMEFIQFEPTAILHPKQCYGMLIPTAMFGDGGKLVNEDGERFMLNSKYGSETKAQKHELALVIAKEVREGRGTKHGGVYFNASTIANKTMETYPFHFQKLLSAGFDLRRDSVEVGPAAHSSIGGVKIDEGCRTNIKGLFAGGEIVGGVHGANRIAGNGATEAIVFGKIAGESAGEYAIENSLQKISKDEILFEEEHLRKMIDTADSNRLTPSTVRSKLQKEVSRAGGLVRSAKTLERGIDKVEQIKEKRAKLLKATNMRELIQCLEIDSMLMLAEAILKTALIRCESRGAHYRDDFPFLDDKRWLKNVLVKRRGDGSMGILACNIS</sequence>
<feature type="domain" description="FAD-dependent oxidoreductase 2 FAD-binding" evidence="3">
    <location>
        <begin position="10"/>
        <end position="381"/>
    </location>
</feature>
<dbReference type="PANTHER" id="PTHR11632:SF51">
    <property type="entry name" value="SUCCINATE DEHYDROGENASE [UBIQUINONE] FLAVOPROTEIN SUBUNIT, MITOCHONDRIAL"/>
    <property type="match status" value="1"/>
</dbReference>
<dbReference type="PIRSF" id="PIRSF000171">
    <property type="entry name" value="SDHA_APRA_LASPO"/>
    <property type="match status" value="1"/>
</dbReference>
<reference evidence="5 6" key="1">
    <citation type="submission" date="2019-03" db="EMBL/GenBank/DDBJ databases">
        <title>Metabolic potential of uncultured bacteria and archaea associated with petroleum seepage in deep-sea sediments.</title>
        <authorList>
            <person name="Dong X."/>
            <person name="Hubert C."/>
        </authorList>
    </citation>
    <scope>NUCLEOTIDE SEQUENCE [LARGE SCALE GENOMIC DNA]</scope>
    <source>
        <strain evidence="5">E44_bin3</strain>
    </source>
</reference>
<dbReference type="InterPro" id="IPR037099">
    <property type="entry name" value="Fum_R/Succ_DH_flav-like_C_sf"/>
</dbReference>